<gene>
    <name evidence="2" type="ORF">OM074_19080</name>
</gene>
<dbReference type="Proteomes" id="UP001207408">
    <property type="component" value="Unassembled WGS sequence"/>
</dbReference>
<protein>
    <submittedName>
        <fullName evidence="2">Uncharacterized protein</fullName>
    </submittedName>
</protein>
<feature type="signal peptide" evidence="1">
    <location>
        <begin position="1"/>
        <end position="24"/>
    </location>
</feature>
<proteinExistence type="predicted"/>
<keyword evidence="3" id="KW-1185">Reference proteome</keyword>
<dbReference type="AlphaFoldDB" id="A0AAE3SLC4"/>
<name>A0AAE3SLC4_9BACT</name>
<organism evidence="2 3">
    <name type="scientific">Plebeiibacterium marinum</name>
    <dbReference type="NCBI Taxonomy" id="2992111"/>
    <lineage>
        <taxon>Bacteria</taxon>
        <taxon>Pseudomonadati</taxon>
        <taxon>Bacteroidota</taxon>
        <taxon>Bacteroidia</taxon>
        <taxon>Marinilabiliales</taxon>
        <taxon>Marinilabiliaceae</taxon>
        <taxon>Plebeiibacterium</taxon>
    </lineage>
</organism>
<comment type="caution">
    <text evidence="2">The sequence shown here is derived from an EMBL/GenBank/DDBJ whole genome shotgun (WGS) entry which is preliminary data.</text>
</comment>
<evidence type="ECO:0000256" key="1">
    <source>
        <dbReference type="SAM" id="SignalP"/>
    </source>
</evidence>
<keyword evidence="1" id="KW-0732">Signal</keyword>
<dbReference type="RefSeq" id="WP_301202191.1">
    <property type="nucleotide sequence ID" value="NZ_JAPDPI010000058.1"/>
</dbReference>
<feature type="chain" id="PRO_5042260217" evidence="1">
    <location>
        <begin position="25"/>
        <end position="139"/>
    </location>
</feature>
<evidence type="ECO:0000313" key="3">
    <source>
        <dbReference type="Proteomes" id="UP001207408"/>
    </source>
</evidence>
<sequence length="139" mass="15429">MKVLKSVMMMAFLLVATSVVNSQAKGDNSAEDSTVKTEIEDFFIGTWKLDVYGLPQGDAVMTMVVEKKEGKLSGWLGGENGEEPNEFTKIEIEKETLYVRFLGGGWDVPMYLDKDGDDAVIGSMNDMFDVEGKKKVEKE</sequence>
<reference evidence="2" key="1">
    <citation type="submission" date="2022-10" db="EMBL/GenBank/DDBJ databases">
        <authorList>
            <person name="Yu W.X."/>
        </authorList>
    </citation>
    <scope>NUCLEOTIDE SEQUENCE</scope>
    <source>
        <strain evidence="2">D04</strain>
    </source>
</reference>
<accession>A0AAE3SLC4</accession>
<dbReference type="EMBL" id="JAPDPI010000058">
    <property type="protein sequence ID" value="MCW3807740.1"/>
    <property type="molecule type" value="Genomic_DNA"/>
</dbReference>
<evidence type="ECO:0000313" key="2">
    <source>
        <dbReference type="EMBL" id="MCW3807740.1"/>
    </source>
</evidence>